<evidence type="ECO:0000313" key="2">
    <source>
        <dbReference type="Proteomes" id="UP000824469"/>
    </source>
</evidence>
<dbReference type="AlphaFoldDB" id="A0AA38LLT7"/>
<dbReference type="Proteomes" id="UP000824469">
    <property type="component" value="Unassembled WGS sequence"/>
</dbReference>
<evidence type="ECO:0000313" key="1">
    <source>
        <dbReference type="EMBL" id="KAH9326017.1"/>
    </source>
</evidence>
<comment type="caution">
    <text evidence="1">The sequence shown here is derived from an EMBL/GenBank/DDBJ whole genome shotgun (WGS) entry which is preliminary data.</text>
</comment>
<name>A0AA38LLT7_TAXCH</name>
<keyword evidence="2" id="KW-1185">Reference proteome</keyword>
<proteinExistence type="predicted"/>
<gene>
    <name evidence="1" type="ORF">KI387_006195</name>
</gene>
<organism evidence="1 2">
    <name type="scientific">Taxus chinensis</name>
    <name type="common">Chinese yew</name>
    <name type="synonym">Taxus wallichiana var. chinensis</name>
    <dbReference type="NCBI Taxonomy" id="29808"/>
    <lineage>
        <taxon>Eukaryota</taxon>
        <taxon>Viridiplantae</taxon>
        <taxon>Streptophyta</taxon>
        <taxon>Embryophyta</taxon>
        <taxon>Tracheophyta</taxon>
        <taxon>Spermatophyta</taxon>
        <taxon>Pinopsida</taxon>
        <taxon>Pinidae</taxon>
        <taxon>Conifers II</taxon>
        <taxon>Cupressales</taxon>
        <taxon>Taxaceae</taxon>
        <taxon>Taxus</taxon>
    </lineage>
</organism>
<reference evidence="1 2" key="1">
    <citation type="journal article" date="2021" name="Nat. Plants">
        <title>The Taxus genome provides insights into paclitaxel biosynthesis.</title>
        <authorList>
            <person name="Xiong X."/>
            <person name="Gou J."/>
            <person name="Liao Q."/>
            <person name="Li Y."/>
            <person name="Zhou Q."/>
            <person name="Bi G."/>
            <person name="Li C."/>
            <person name="Du R."/>
            <person name="Wang X."/>
            <person name="Sun T."/>
            <person name="Guo L."/>
            <person name="Liang H."/>
            <person name="Lu P."/>
            <person name="Wu Y."/>
            <person name="Zhang Z."/>
            <person name="Ro D.K."/>
            <person name="Shang Y."/>
            <person name="Huang S."/>
            <person name="Yan J."/>
        </authorList>
    </citation>
    <scope>NUCLEOTIDE SEQUENCE [LARGE SCALE GENOMIC DNA]</scope>
    <source>
        <strain evidence="1">Ta-2019</strain>
    </source>
</reference>
<dbReference type="PANTHER" id="PTHR46635">
    <property type="entry name" value="GLYCOSYL TRANSFERASE FAMILY 1 PROTEIN"/>
    <property type="match status" value="1"/>
</dbReference>
<dbReference type="PANTHER" id="PTHR46635:SF2">
    <property type="entry name" value="GLYCOSYL TRANSFERASE FAMILY 1 DOMAIN-CONTAINING PROTEIN"/>
    <property type="match status" value="1"/>
</dbReference>
<accession>A0AA38LLT7</accession>
<feature type="non-terminal residue" evidence="1">
    <location>
        <position position="79"/>
    </location>
</feature>
<protein>
    <submittedName>
        <fullName evidence="1">Uncharacterized protein</fullName>
    </submittedName>
</protein>
<dbReference type="EMBL" id="JAHRHJ020000002">
    <property type="protein sequence ID" value="KAH9326017.1"/>
    <property type="molecule type" value="Genomic_DNA"/>
</dbReference>
<sequence length="79" mass="9077">VVFESAFRTMYDLPSNWTALPPMPQDGNSWSILHSWAMSTPSFLEFVMFSRMFVDALDGQLYEEHRENGTCILGISKIE</sequence>
<feature type="non-terminal residue" evidence="1">
    <location>
        <position position="1"/>
    </location>
</feature>
<dbReference type="OMA" id="RENGTCI"/>